<comment type="caution">
    <text evidence="2">The sequence shown here is derived from an EMBL/GenBank/DDBJ whole genome shotgun (WGS) entry which is preliminary data.</text>
</comment>
<dbReference type="Proteomes" id="UP000198424">
    <property type="component" value="Unassembled WGS sequence"/>
</dbReference>
<proteinExistence type="predicted"/>
<accession>A0A086AKY0</accession>
<dbReference type="STRING" id="991.IW20_08355"/>
<dbReference type="EMBL" id="JPRM01000010">
    <property type="protein sequence ID" value="KFF17344.1"/>
    <property type="molecule type" value="Genomic_DNA"/>
</dbReference>
<feature type="domain" description="HEPN" evidence="1">
    <location>
        <begin position="3"/>
        <end position="134"/>
    </location>
</feature>
<dbReference type="AlphaFoldDB" id="A0A086AKY0"/>
<reference evidence="2 4" key="1">
    <citation type="submission" date="2014-07" db="EMBL/GenBank/DDBJ databases">
        <title>Genome of Flavobacterium hydatis DSM 2063.</title>
        <authorList>
            <person name="Pipes S.E."/>
            <person name="Stropko S.J."/>
            <person name="Newman J.D."/>
        </authorList>
    </citation>
    <scope>NUCLEOTIDE SEQUENCE [LARGE SCALE GENOMIC DNA]</scope>
    <source>
        <strain evidence="2 4">DSM 2063</strain>
    </source>
</reference>
<dbReference type="eggNOG" id="ENOG5033N5F">
    <property type="taxonomic scope" value="Bacteria"/>
</dbReference>
<evidence type="ECO:0000313" key="2">
    <source>
        <dbReference type="EMBL" id="KFF17344.1"/>
    </source>
</evidence>
<dbReference type="InterPro" id="IPR007842">
    <property type="entry name" value="HEPN_dom"/>
</dbReference>
<dbReference type="Proteomes" id="UP000028712">
    <property type="component" value="Unassembled WGS sequence"/>
</dbReference>
<reference evidence="3 5" key="2">
    <citation type="submission" date="2016-11" db="EMBL/GenBank/DDBJ databases">
        <title>Whole genomes of Flavobacteriaceae.</title>
        <authorList>
            <person name="Stine C."/>
            <person name="Li C."/>
            <person name="Tadesse D."/>
        </authorList>
    </citation>
    <scope>NUCLEOTIDE SEQUENCE [LARGE SCALE GENOMIC DNA]</scope>
    <source>
        <strain evidence="3 5">ATCC 29551</strain>
    </source>
</reference>
<sequence length="136" mass="15775">MTYLKSKSEFNLAAAKLLIEDYDNYAPSVHCSYYGCFQFIKSKLNSLGYTYTKVNEEIAASETLHSHKYPISLIVKELKTKVTDDTYYSRKVNDKIKLLKTFREESDYHNKVVTYPQSKAALELSNEIIQLINKKL</sequence>
<organism evidence="2 4">
    <name type="scientific">Flavobacterium hydatis</name>
    <name type="common">Cytophaga aquatilis</name>
    <dbReference type="NCBI Taxonomy" id="991"/>
    <lineage>
        <taxon>Bacteria</taxon>
        <taxon>Pseudomonadati</taxon>
        <taxon>Bacteroidota</taxon>
        <taxon>Flavobacteriia</taxon>
        <taxon>Flavobacteriales</taxon>
        <taxon>Flavobacteriaceae</taxon>
        <taxon>Flavobacterium</taxon>
    </lineage>
</organism>
<gene>
    <name evidence="3" type="ORF">B0A62_09770</name>
    <name evidence="2" type="ORF">IW20_08355</name>
</gene>
<evidence type="ECO:0000313" key="5">
    <source>
        <dbReference type="Proteomes" id="UP000198424"/>
    </source>
</evidence>
<protein>
    <recommendedName>
        <fullName evidence="1">HEPN domain-containing protein</fullName>
    </recommendedName>
</protein>
<name>A0A086AKY0_FLAHY</name>
<dbReference type="RefSeq" id="WP_035620744.1">
    <property type="nucleotide sequence ID" value="NZ_JBEWQG010000003.1"/>
</dbReference>
<dbReference type="Pfam" id="PF05168">
    <property type="entry name" value="HEPN"/>
    <property type="match status" value="1"/>
</dbReference>
<evidence type="ECO:0000259" key="1">
    <source>
        <dbReference type="Pfam" id="PF05168"/>
    </source>
</evidence>
<evidence type="ECO:0000313" key="4">
    <source>
        <dbReference type="Proteomes" id="UP000028712"/>
    </source>
</evidence>
<dbReference type="EMBL" id="MUGY01000008">
    <property type="protein sequence ID" value="OXA95177.1"/>
    <property type="molecule type" value="Genomic_DNA"/>
</dbReference>
<evidence type="ECO:0000313" key="3">
    <source>
        <dbReference type="EMBL" id="OXA95177.1"/>
    </source>
</evidence>
<keyword evidence="5" id="KW-1185">Reference proteome</keyword>
<dbReference type="Gene3D" id="1.20.120.330">
    <property type="entry name" value="Nucleotidyltransferases domain 2"/>
    <property type="match status" value="1"/>
</dbReference>